<evidence type="ECO:0000256" key="2">
    <source>
        <dbReference type="ARBA" id="ARBA00022679"/>
    </source>
</evidence>
<dbReference type="Gene3D" id="3.40.1280.10">
    <property type="match status" value="1"/>
</dbReference>
<feature type="domain" description="tRNA/rRNA methyltransferase SpoU type" evidence="3">
    <location>
        <begin position="96"/>
        <end position="236"/>
    </location>
</feature>
<keyword evidence="1 4" id="KW-0489">Methyltransferase</keyword>
<protein>
    <submittedName>
        <fullName evidence="4">rRNA methylase, putative, group 3</fullName>
    </submittedName>
</protein>
<dbReference type="STRING" id="1513793.SAMN06296036_10188"/>
<dbReference type="PANTHER" id="PTHR46429:SF1">
    <property type="entry name" value="23S RRNA (GUANOSINE-2'-O-)-METHYLTRANSFERASE RLMB"/>
    <property type="match status" value="1"/>
</dbReference>
<accession>A0A1Y6B2D8</accession>
<dbReference type="GO" id="GO:0006396">
    <property type="term" value="P:RNA processing"/>
    <property type="evidence" value="ECO:0007669"/>
    <property type="project" value="InterPro"/>
</dbReference>
<dbReference type="InterPro" id="IPR029026">
    <property type="entry name" value="tRNA_m1G_MTases_N"/>
</dbReference>
<keyword evidence="2" id="KW-0808">Transferase</keyword>
<dbReference type="PANTHER" id="PTHR46429">
    <property type="entry name" value="23S RRNA (GUANOSINE-2'-O-)-METHYLTRANSFERASE RLMB"/>
    <property type="match status" value="1"/>
</dbReference>
<dbReference type="InterPro" id="IPR004441">
    <property type="entry name" value="rRNA_MeTrfase_TrmH"/>
</dbReference>
<dbReference type="CDD" id="cd18103">
    <property type="entry name" value="SpoU-like_RlmB"/>
    <property type="match status" value="1"/>
</dbReference>
<dbReference type="AlphaFoldDB" id="A0A1Y6B2D8"/>
<dbReference type="InterPro" id="IPR001537">
    <property type="entry name" value="SpoU_MeTrfase"/>
</dbReference>
<dbReference type="SUPFAM" id="SSF75217">
    <property type="entry name" value="alpha/beta knot"/>
    <property type="match status" value="1"/>
</dbReference>
<dbReference type="GO" id="GO:0005829">
    <property type="term" value="C:cytosol"/>
    <property type="evidence" value="ECO:0007669"/>
    <property type="project" value="TreeGrafter"/>
</dbReference>
<sequence>MKKQNFRRKNKPSTKPEGLYVESWSALQEYLQYQEQRIKKIECPDRDMNRLGKLLEGRSLPCPIEQGAESLKVFVQEDFRDEFRLEEKLPDQLSPVVLALDHITDTRNLGAILRSASFFGVSDIVVPQKRQAPIALGTMSTCQGALVFTDVYSVVNLVRTLRKLKDHGYWIVGTDMGGEPMDRYSSKYEKVVLVMGSEDKGLSRLVRKACDVIVSIEGAPNRVESLNVAVAAGIVLQQFSKSL</sequence>
<dbReference type="Pfam" id="PF00588">
    <property type="entry name" value="SpoU_methylase"/>
    <property type="match status" value="1"/>
</dbReference>
<keyword evidence="5" id="KW-1185">Reference proteome</keyword>
<proteinExistence type="predicted"/>
<organism evidence="4 5">
    <name type="scientific">Pseudobacteriovorax antillogorgiicola</name>
    <dbReference type="NCBI Taxonomy" id="1513793"/>
    <lineage>
        <taxon>Bacteria</taxon>
        <taxon>Pseudomonadati</taxon>
        <taxon>Bdellovibrionota</taxon>
        <taxon>Oligoflexia</taxon>
        <taxon>Oligoflexales</taxon>
        <taxon>Pseudobacteriovoracaceae</taxon>
        <taxon>Pseudobacteriovorax</taxon>
    </lineage>
</organism>
<evidence type="ECO:0000259" key="3">
    <source>
        <dbReference type="Pfam" id="PF00588"/>
    </source>
</evidence>
<dbReference type="GO" id="GO:0008173">
    <property type="term" value="F:RNA methyltransferase activity"/>
    <property type="evidence" value="ECO:0007669"/>
    <property type="project" value="InterPro"/>
</dbReference>
<dbReference type="Proteomes" id="UP000192907">
    <property type="component" value="Unassembled WGS sequence"/>
</dbReference>
<dbReference type="NCBIfam" id="TIGR00186">
    <property type="entry name" value="rRNA_methyl_3"/>
    <property type="match status" value="1"/>
</dbReference>
<dbReference type="EMBL" id="FWZT01000001">
    <property type="protein sequence ID" value="SME87994.1"/>
    <property type="molecule type" value="Genomic_DNA"/>
</dbReference>
<gene>
    <name evidence="4" type="ORF">SAMN06296036_10188</name>
</gene>
<reference evidence="5" key="1">
    <citation type="submission" date="2017-04" db="EMBL/GenBank/DDBJ databases">
        <authorList>
            <person name="Varghese N."/>
            <person name="Submissions S."/>
        </authorList>
    </citation>
    <scope>NUCLEOTIDE SEQUENCE [LARGE SCALE GENOMIC DNA]</scope>
    <source>
        <strain evidence="5">RKEM611</strain>
    </source>
</reference>
<dbReference type="GO" id="GO:0003723">
    <property type="term" value="F:RNA binding"/>
    <property type="evidence" value="ECO:0007669"/>
    <property type="project" value="InterPro"/>
</dbReference>
<dbReference type="InterPro" id="IPR029028">
    <property type="entry name" value="Alpha/beta_knot_MTases"/>
</dbReference>
<evidence type="ECO:0000313" key="4">
    <source>
        <dbReference type="EMBL" id="SME87994.1"/>
    </source>
</evidence>
<evidence type="ECO:0000313" key="5">
    <source>
        <dbReference type="Proteomes" id="UP000192907"/>
    </source>
</evidence>
<evidence type="ECO:0000256" key="1">
    <source>
        <dbReference type="ARBA" id="ARBA00022603"/>
    </source>
</evidence>
<dbReference type="RefSeq" id="WP_159455047.1">
    <property type="nucleotide sequence ID" value="NZ_FWZT01000001.1"/>
</dbReference>
<dbReference type="GO" id="GO:0032259">
    <property type="term" value="P:methylation"/>
    <property type="evidence" value="ECO:0007669"/>
    <property type="project" value="UniProtKB-KW"/>
</dbReference>
<name>A0A1Y6B2D8_9BACT</name>